<feature type="transmembrane region" description="Helical" evidence="15">
    <location>
        <begin position="415"/>
        <end position="431"/>
    </location>
</feature>
<comment type="function">
    <text evidence="1">The transhydrogenation between NADH and NADP is coupled to respiration and ATP hydrolysis and functions as a proton pump across the membrane.</text>
</comment>
<evidence type="ECO:0000256" key="15">
    <source>
        <dbReference type="SAM" id="Phobius"/>
    </source>
</evidence>
<evidence type="ECO:0000313" key="19">
    <source>
        <dbReference type="Proteomes" id="UP000460221"/>
    </source>
</evidence>
<evidence type="ECO:0000259" key="17">
    <source>
        <dbReference type="SMART" id="SM01003"/>
    </source>
</evidence>
<keyword evidence="8" id="KW-0547">Nucleotide-binding</keyword>
<dbReference type="InterPro" id="IPR007698">
    <property type="entry name" value="AlaDH/PNT_NAD(H)-bd"/>
</dbReference>
<evidence type="ECO:0000256" key="11">
    <source>
        <dbReference type="ARBA" id="ARBA00022989"/>
    </source>
</evidence>
<dbReference type="GO" id="GO:0006740">
    <property type="term" value="P:NADPH regeneration"/>
    <property type="evidence" value="ECO:0007669"/>
    <property type="project" value="TreeGrafter"/>
</dbReference>
<evidence type="ECO:0000256" key="3">
    <source>
        <dbReference type="ARBA" id="ARBA00005689"/>
    </source>
</evidence>
<evidence type="ECO:0000256" key="13">
    <source>
        <dbReference type="ARBA" id="ARBA00023136"/>
    </source>
</evidence>
<keyword evidence="19" id="KW-1185">Reference proteome</keyword>
<keyword evidence="10" id="KW-1278">Translocase</keyword>
<reference evidence="18 19" key="1">
    <citation type="submission" date="2019-11" db="EMBL/GenBank/DDBJ databases">
        <authorList>
            <person name="Jiang L.-Q."/>
        </authorList>
    </citation>
    <scope>NUCLEOTIDE SEQUENCE [LARGE SCALE GENOMIC DNA]</scope>
    <source>
        <strain evidence="18 19">YIM 132087</strain>
    </source>
</reference>
<dbReference type="Proteomes" id="UP000460221">
    <property type="component" value="Unassembled WGS sequence"/>
</dbReference>
<name>A0A7K1FE44_9ACTN</name>
<proteinExistence type="inferred from homology"/>
<keyword evidence="11 15" id="KW-1133">Transmembrane helix</keyword>
<evidence type="ECO:0000256" key="14">
    <source>
        <dbReference type="ARBA" id="ARBA00048202"/>
    </source>
</evidence>
<keyword evidence="9" id="KW-0521">NADP</keyword>
<feature type="domain" description="Alanine dehydrogenase/pyridine nucleotide transhydrogenase NAD(H)-binding" evidence="16">
    <location>
        <begin position="148"/>
        <end position="315"/>
    </location>
</feature>
<evidence type="ECO:0000256" key="2">
    <source>
        <dbReference type="ARBA" id="ARBA00004429"/>
    </source>
</evidence>
<dbReference type="Pfam" id="PF01262">
    <property type="entry name" value="AlaDh_PNT_C"/>
    <property type="match status" value="1"/>
</dbReference>
<dbReference type="EC" id="7.1.1.1" evidence="4"/>
<keyword evidence="13 15" id="KW-0472">Membrane</keyword>
<gene>
    <name evidence="18" type="ORF">GIS00_00250</name>
</gene>
<keyword evidence="18" id="KW-0560">Oxidoreductase</keyword>
<organism evidence="18 19">
    <name type="scientific">Nakamurella alba</name>
    <dbReference type="NCBI Taxonomy" id="2665158"/>
    <lineage>
        <taxon>Bacteria</taxon>
        <taxon>Bacillati</taxon>
        <taxon>Actinomycetota</taxon>
        <taxon>Actinomycetes</taxon>
        <taxon>Nakamurellales</taxon>
        <taxon>Nakamurellaceae</taxon>
        <taxon>Nakamurella</taxon>
    </lineage>
</organism>
<dbReference type="GO" id="GO:0050661">
    <property type="term" value="F:NADP binding"/>
    <property type="evidence" value="ECO:0007669"/>
    <property type="project" value="TreeGrafter"/>
</dbReference>
<dbReference type="SUPFAM" id="SSF52283">
    <property type="entry name" value="Formate/glycerate dehydrogenase catalytic domain-like"/>
    <property type="match status" value="1"/>
</dbReference>
<comment type="catalytic activity">
    <reaction evidence="14">
        <text>NAD(+) + NADPH + H(+)(in) = NADH + NADP(+) + H(+)(out)</text>
        <dbReference type="Rhea" id="RHEA:47992"/>
        <dbReference type="ChEBI" id="CHEBI:15378"/>
        <dbReference type="ChEBI" id="CHEBI:57540"/>
        <dbReference type="ChEBI" id="CHEBI:57783"/>
        <dbReference type="ChEBI" id="CHEBI:57945"/>
        <dbReference type="ChEBI" id="CHEBI:58349"/>
        <dbReference type="EC" id="7.1.1.1"/>
    </reaction>
</comment>
<evidence type="ECO:0000256" key="12">
    <source>
        <dbReference type="ARBA" id="ARBA00023027"/>
    </source>
</evidence>
<protein>
    <recommendedName>
        <fullName evidence="4">proton-translocating NAD(P)(+) transhydrogenase</fullName>
        <ecNumber evidence="4">7.1.1.1</ecNumber>
    </recommendedName>
</protein>
<evidence type="ECO:0000256" key="10">
    <source>
        <dbReference type="ARBA" id="ARBA00022967"/>
    </source>
</evidence>
<keyword evidence="5" id="KW-1003">Cell membrane</keyword>
<evidence type="ECO:0000256" key="7">
    <source>
        <dbReference type="ARBA" id="ARBA00022692"/>
    </source>
</evidence>
<dbReference type="Pfam" id="PF05222">
    <property type="entry name" value="AlaDh_PNT_N"/>
    <property type="match status" value="1"/>
</dbReference>
<feature type="transmembrane region" description="Helical" evidence="15">
    <location>
        <begin position="437"/>
        <end position="455"/>
    </location>
</feature>
<comment type="subcellular location">
    <subcellularLocation>
        <location evidence="2">Cell inner membrane</location>
        <topology evidence="2">Multi-pass membrane protein</topology>
    </subcellularLocation>
</comment>
<dbReference type="NCBIfam" id="NF006942">
    <property type="entry name" value="PRK09424.1"/>
    <property type="match status" value="1"/>
</dbReference>
<dbReference type="PIRSF" id="PIRSF000203">
    <property type="entry name" value="NADP_transhydrogenase_alpha"/>
    <property type="match status" value="1"/>
</dbReference>
<feature type="transmembrane region" description="Helical" evidence="15">
    <location>
        <begin position="490"/>
        <end position="513"/>
    </location>
</feature>
<feature type="transmembrane region" description="Helical" evidence="15">
    <location>
        <begin position="467"/>
        <end position="484"/>
    </location>
</feature>
<accession>A0A7K1FE44</accession>
<dbReference type="SUPFAM" id="SSF51735">
    <property type="entry name" value="NAD(P)-binding Rossmann-fold domains"/>
    <property type="match status" value="1"/>
</dbReference>
<evidence type="ECO:0000256" key="4">
    <source>
        <dbReference type="ARBA" id="ARBA00012943"/>
    </source>
</evidence>
<dbReference type="PROSITE" id="PS00837">
    <property type="entry name" value="ALADH_PNT_2"/>
    <property type="match status" value="1"/>
</dbReference>
<dbReference type="GO" id="GO:0008750">
    <property type="term" value="F:proton-translocating NAD(P)+ transhydrogenase activity"/>
    <property type="evidence" value="ECO:0007669"/>
    <property type="project" value="UniProtKB-EC"/>
</dbReference>
<dbReference type="Pfam" id="PF12769">
    <property type="entry name" value="PNTB_4TM"/>
    <property type="match status" value="1"/>
</dbReference>
<dbReference type="InterPro" id="IPR007886">
    <property type="entry name" value="AlaDH/PNT_N"/>
</dbReference>
<keyword evidence="6" id="KW-0997">Cell inner membrane</keyword>
<evidence type="ECO:0000256" key="9">
    <source>
        <dbReference type="ARBA" id="ARBA00022857"/>
    </source>
</evidence>
<sequence>MSVSKRIGVPVEGRVGETLVAATPRTVKQLLELGYQVVVEAGAGEGAQFSDEAYQAAGATIGTRPQAWAADLVLRVNEPTAEEIGLLSDGAVLVTRMDPRPDLIEALQARRTTAFCLEAIPRISRAQAMDVLSTMSNISGYRGVIEGAEAYGGMFGGQVTAAGKTAPATVFVIGAGVAGLAAIGTAGSLGAQVRAYDVRPEAREQVHSMGAIFVTGEETPAAAAAGAGDGYAKELSDDEAARTARIYAAECAKADVVLTTALVRGKAPRTITKEMVAGMRPGSVIVDLAAVGGGNCELTVPDQTIVTDNGVTIVGSTDQPSRMPAHTSQLYGTNIVNLLKLMTPAKDGVLVLDHDDVIQRAVTVTHEGTVFWPPPPVQVSAAPAAAPSAAAKTPVPARTPEETAAAEALRQRRRYALFGLGAVAVGAAVTFSPASFLGAFTVFVLAVFVGFYVITNVTASLHTPLMAQTNAISGIILVGAMLQLGSDNVAVVVLAFLAATVAAVNIFGGFGVAGRMIAMFRKDG</sequence>
<evidence type="ECO:0000256" key="1">
    <source>
        <dbReference type="ARBA" id="ARBA00003943"/>
    </source>
</evidence>
<dbReference type="Gene3D" id="3.40.50.720">
    <property type="entry name" value="NAD(P)-binding Rossmann-like Domain"/>
    <property type="match status" value="2"/>
</dbReference>
<evidence type="ECO:0000256" key="6">
    <source>
        <dbReference type="ARBA" id="ARBA00022519"/>
    </source>
</evidence>
<dbReference type="CDD" id="cd05304">
    <property type="entry name" value="Rubrum_tdh"/>
    <property type="match status" value="1"/>
</dbReference>
<dbReference type="AlphaFoldDB" id="A0A7K1FE44"/>
<dbReference type="EMBL" id="WLYK01000001">
    <property type="protein sequence ID" value="MTD12372.1"/>
    <property type="molecule type" value="Genomic_DNA"/>
</dbReference>
<comment type="caution">
    <text evidence="18">The sequence shown here is derived from an EMBL/GenBank/DDBJ whole genome shotgun (WGS) entry which is preliminary data.</text>
</comment>
<dbReference type="RefSeq" id="WP_154766448.1">
    <property type="nucleotide sequence ID" value="NZ_WLYK01000001.1"/>
</dbReference>
<evidence type="ECO:0000259" key="16">
    <source>
        <dbReference type="SMART" id="SM01002"/>
    </source>
</evidence>
<dbReference type="SMART" id="SM01003">
    <property type="entry name" value="AlaDh_PNT_N"/>
    <property type="match status" value="1"/>
</dbReference>
<dbReference type="PANTHER" id="PTHR10160">
    <property type="entry name" value="NAD(P) TRANSHYDROGENASE"/>
    <property type="match status" value="1"/>
</dbReference>
<dbReference type="NCBIfam" id="TIGR00561">
    <property type="entry name" value="pntA"/>
    <property type="match status" value="1"/>
</dbReference>
<dbReference type="GO" id="GO:0005886">
    <property type="term" value="C:plasma membrane"/>
    <property type="evidence" value="ECO:0007669"/>
    <property type="project" value="UniProtKB-SubCell"/>
</dbReference>
<comment type="similarity">
    <text evidence="3">Belongs to the AlaDH/PNT family.</text>
</comment>
<dbReference type="GO" id="GO:0016491">
    <property type="term" value="F:oxidoreductase activity"/>
    <property type="evidence" value="ECO:0007669"/>
    <property type="project" value="UniProtKB-KW"/>
</dbReference>
<keyword evidence="12" id="KW-0520">NAD</keyword>
<dbReference type="InterPro" id="IPR008143">
    <property type="entry name" value="Ala_DH/PNT_CS2"/>
</dbReference>
<dbReference type="InterPro" id="IPR036291">
    <property type="entry name" value="NAD(P)-bd_dom_sf"/>
</dbReference>
<feature type="domain" description="Alanine dehydrogenase/pyridine nucleotide transhydrogenase N-terminal" evidence="17">
    <location>
        <begin position="8"/>
        <end position="139"/>
    </location>
</feature>
<keyword evidence="7 15" id="KW-0812">Transmembrane</keyword>
<dbReference type="InterPro" id="IPR026255">
    <property type="entry name" value="NADP_transhyd_a"/>
</dbReference>
<evidence type="ECO:0000313" key="18">
    <source>
        <dbReference type="EMBL" id="MTD12372.1"/>
    </source>
</evidence>
<dbReference type="SMART" id="SM01002">
    <property type="entry name" value="AlaDh_PNT_C"/>
    <property type="match status" value="1"/>
</dbReference>
<dbReference type="InterPro" id="IPR024605">
    <property type="entry name" value="NADP_transhyd_a_C"/>
</dbReference>
<evidence type="ECO:0000256" key="8">
    <source>
        <dbReference type="ARBA" id="ARBA00022741"/>
    </source>
</evidence>
<dbReference type="PANTHER" id="PTHR10160:SF19">
    <property type="entry name" value="PROTON-TRANSLOCATING NAD(P)(+) TRANSHYDROGENASE"/>
    <property type="match status" value="1"/>
</dbReference>
<evidence type="ECO:0000256" key="5">
    <source>
        <dbReference type="ARBA" id="ARBA00022475"/>
    </source>
</evidence>